<dbReference type="PANTHER" id="PTHR34298:SF2">
    <property type="entry name" value="SEGREGATION AND CONDENSATION PROTEIN B"/>
    <property type="match status" value="1"/>
</dbReference>
<keyword evidence="6" id="KW-1185">Reference proteome</keyword>
<gene>
    <name evidence="5" type="primary">scpB</name>
    <name evidence="5" type="ORF">QQM35_08625</name>
</gene>
<dbReference type="InterPro" id="IPR036390">
    <property type="entry name" value="WH_DNA-bd_sf"/>
</dbReference>
<dbReference type="Pfam" id="PF04079">
    <property type="entry name" value="SMC_ScpB"/>
    <property type="match status" value="1"/>
</dbReference>
<proteinExistence type="predicted"/>
<dbReference type="InterPro" id="IPR005234">
    <property type="entry name" value="ScpB_csome_segregation"/>
</dbReference>
<dbReference type="PANTHER" id="PTHR34298">
    <property type="entry name" value="SEGREGATION AND CONDENSATION PROTEIN B"/>
    <property type="match status" value="1"/>
</dbReference>
<dbReference type="RefSeq" id="WP_251520773.1">
    <property type="nucleotide sequence ID" value="NZ_CP128355.1"/>
</dbReference>
<dbReference type="Gene3D" id="1.10.10.10">
    <property type="entry name" value="Winged helix-like DNA-binding domain superfamily/Winged helix DNA-binding domain"/>
    <property type="match status" value="2"/>
</dbReference>
<dbReference type="SUPFAM" id="SSF46785">
    <property type="entry name" value="Winged helix' DNA-binding domain"/>
    <property type="match status" value="2"/>
</dbReference>
<evidence type="ECO:0000313" key="5">
    <source>
        <dbReference type="EMBL" id="XAF70128.1"/>
    </source>
</evidence>
<accession>A0ABZ3EBS8</accession>
<keyword evidence="4" id="KW-0131">Cell cycle</keyword>
<dbReference type="NCBIfam" id="TIGR00281">
    <property type="entry name" value="SMC-Scp complex subunit ScpB"/>
    <property type="match status" value="1"/>
</dbReference>
<dbReference type="InterPro" id="IPR036388">
    <property type="entry name" value="WH-like_DNA-bd_sf"/>
</dbReference>
<evidence type="ECO:0000256" key="3">
    <source>
        <dbReference type="ARBA" id="ARBA00022829"/>
    </source>
</evidence>
<protein>
    <submittedName>
        <fullName evidence="5">SMC-Scp complex subunit ScpB</fullName>
    </submittedName>
</protein>
<reference evidence="5 6" key="1">
    <citation type="journal article" date="2024" name="Pathogens">
        <title>Staphylococcus hsinchuensis sp. nov., Isolated from Soymilk.</title>
        <authorList>
            <person name="Wang Y.T."/>
            <person name="Lin Y.C."/>
            <person name="Hsieh Y.H."/>
            <person name="Lin Y.T."/>
            <person name="Hamada M."/>
            <person name="Chen C.C."/>
            <person name="Liou J.S."/>
            <person name="Lee A.Y."/>
            <person name="Zhang W.L."/>
            <person name="Chen Y.T."/>
            <person name="Huang C.H."/>
        </authorList>
    </citation>
    <scope>NUCLEOTIDE SEQUENCE [LARGE SCALE GENOMIC DNA]</scope>
    <source>
        <strain evidence="5 6">H164</strain>
    </source>
</reference>
<sequence length="182" mass="20363">MALNDTGKLEALLYTAGDEGLDETQILDILEIDQQILTELVEDFTSPGLCIQHFGNTYVLTTKKEASSYIELLVQQKAKMKLSQAAMETLSIIAYNQPVSRSDVEMIRGINSDGAVKTLIARGMVEAKNETDSRSQQLYTTELFLNIFGIEKLEELPTTEEDEAEIEDFFSNLVNQKGENDE</sequence>
<evidence type="ECO:0000256" key="4">
    <source>
        <dbReference type="ARBA" id="ARBA00023306"/>
    </source>
</evidence>
<dbReference type="PIRSF" id="PIRSF019345">
    <property type="entry name" value="ScpB"/>
    <property type="match status" value="1"/>
</dbReference>
<organism evidence="5 6">
    <name type="scientific">Staphylococcus hsinchuensis</name>
    <dbReference type="NCBI Taxonomy" id="3051183"/>
    <lineage>
        <taxon>Bacteria</taxon>
        <taxon>Bacillati</taxon>
        <taxon>Bacillota</taxon>
        <taxon>Bacilli</taxon>
        <taxon>Bacillales</taxon>
        <taxon>Staphylococcaceae</taxon>
        <taxon>Staphylococcus</taxon>
    </lineage>
</organism>
<dbReference type="EMBL" id="CP128355">
    <property type="protein sequence ID" value="XAF70128.1"/>
    <property type="molecule type" value="Genomic_DNA"/>
</dbReference>
<evidence type="ECO:0000256" key="2">
    <source>
        <dbReference type="ARBA" id="ARBA00022618"/>
    </source>
</evidence>
<evidence type="ECO:0000256" key="1">
    <source>
        <dbReference type="ARBA" id="ARBA00022490"/>
    </source>
</evidence>
<evidence type="ECO:0000313" key="6">
    <source>
        <dbReference type="Proteomes" id="UP001436297"/>
    </source>
</evidence>
<keyword evidence="2" id="KW-0132">Cell division</keyword>
<keyword evidence="1" id="KW-0963">Cytoplasm</keyword>
<name>A0ABZ3EBS8_9STAP</name>
<dbReference type="Proteomes" id="UP001436297">
    <property type="component" value="Chromosome"/>
</dbReference>
<keyword evidence="3" id="KW-0159">Chromosome partition</keyword>